<organism evidence="1 2">
    <name type="scientific">Streptomyces jeddahensis</name>
    <dbReference type="NCBI Taxonomy" id="1716141"/>
    <lineage>
        <taxon>Bacteria</taxon>
        <taxon>Bacillati</taxon>
        <taxon>Actinomycetota</taxon>
        <taxon>Actinomycetes</taxon>
        <taxon>Kitasatosporales</taxon>
        <taxon>Streptomycetaceae</taxon>
        <taxon>Streptomyces</taxon>
    </lineage>
</organism>
<gene>
    <name evidence="1" type="ORF">STSP_49160</name>
</gene>
<dbReference type="PATRIC" id="fig|1716141.3.peg.5160"/>
<sequence length="33" mass="3733">MQELTEHGRRIRTGPDTIGKYSCLRVIETLSDG</sequence>
<name>A0A177HMV5_9ACTN</name>
<evidence type="ECO:0000313" key="2">
    <source>
        <dbReference type="Proteomes" id="UP000077381"/>
    </source>
</evidence>
<dbReference type="EMBL" id="LOHS01000102">
    <property type="protein sequence ID" value="OAH11747.1"/>
    <property type="molecule type" value="Genomic_DNA"/>
</dbReference>
<comment type="caution">
    <text evidence="1">The sequence shown here is derived from an EMBL/GenBank/DDBJ whole genome shotgun (WGS) entry which is preliminary data.</text>
</comment>
<dbReference type="AlphaFoldDB" id="A0A177HMV5"/>
<protein>
    <submittedName>
        <fullName evidence="1">Uncharacterized protein</fullName>
    </submittedName>
</protein>
<accession>A0A177HMV5</accession>
<keyword evidence="2" id="KW-1185">Reference proteome</keyword>
<evidence type="ECO:0000313" key="1">
    <source>
        <dbReference type="EMBL" id="OAH11747.1"/>
    </source>
</evidence>
<proteinExistence type="predicted"/>
<reference evidence="1 2" key="1">
    <citation type="submission" date="2015-12" db="EMBL/GenBank/DDBJ databases">
        <title>Genome sequence of Streptomyces sp. G25.</title>
        <authorList>
            <person name="Poehlein A."/>
            <person name="Roettig A."/>
            <person name="Hiessl S."/>
            <person name="Hauschild P."/>
            <person name="Schauer J."/>
            <person name="Madkour M.H."/>
            <person name="Al-Ansari A.M."/>
            <person name="Almakishah N.H."/>
            <person name="Steinbuechel A."/>
            <person name="Daniel R."/>
        </authorList>
    </citation>
    <scope>NUCLEOTIDE SEQUENCE [LARGE SCALE GENOMIC DNA]</scope>
    <source>
        <strain evidence="2">G25(2015)</strain>
    </source>
</reference>
<dbReference type="Proteomes" id="UP000077381">
    <property type="component" value="Unassembled WGS sequence"/>
</dbReference>